<dbReference type="AlphaFoldDB" id="A0AAD1C650"/>
<organism evidence="2 3">
    <name type="scientific">Metapseudomonas furukawaii</name>
    <name type="common">Pseudomonas furukawaii</name>
    <dbReference type="NCBI Taxonomy" id="1149133"/>
    <lineage>
        <taxon>Bacteria</taxon>
        <taxon>Pseudomonadati</taxon>
        <taxon>Pseudomonadota</taxon>
        <taxon>Gammaproteobacteria</taxon>
        <taxon>Pseudomonadales</taxon>
        <taxon>Pseudomonadaceae</taxon>
        <taxon>Metapseudomonas</taxon>
    </lineage>
</organism>
<keyword evidence="3" id="KW-1185">Reference proteome</keyword>
<evidence type="ECO:0000256" key="1">
    <source>
        <dbReference type="SAM" id="MobiDB-lite"/>
    </source>
</evidence>
<proteinExistence type="predicted"/>
<dbReference type="KEGG" id="pfuw:KF707C_52390"/>
<evidence type="ECO:0000313" key="2">
    <source>
        <dbReference type="EMBL" id="BAU76927.1"/>
    </source>
</evidence>
<dbReference type="EMBL" id="AP014862">
    <property type="protein sequence ID" value="BAU76927.1"/>
    <property type="molecule type" value="Genomic_DNA"/>
</dbReference>
<reference evidence="2 3" key="2">
    <citation type="journal article" date="2017" name="Int. J. Syst. Evol. Microbiol.">
        <title>Pseudomonas furukawaii sp. nov., a polychlorinated biphenyl-degrading bacterium isolated from biphenyl-contaminated soil in Japan.</title>
        <authorList>
            <person name="Kimura N."/>
            <person name="Watanabe T."/>
            <person name="Suenaga H."/>
            <person name="Fujihara H."/>
            <person name="Futagami T."/>
            <person name="Goto M."/>
            <person name="Hanada S."/>
            <person name="Hirose J."/>
        </authorList>
    </citation>
    <scope>NUCLEOTIDE SEQUENCE [LARGE SCALE GENOMIC DNA]</scope>
    <source>
        <strain evidence="3">DSM 10086 / NBRC 110670 / KF707</strain>
    </source>
</reference>
<dbReference type="RefSeq" id="WP_003453096.1">
    <property type="nucleotide sequence ID" value="NZ_AJMR01000180.1"/>
</dbReference>
<evidence type="ECO:0000313" key="3">
    <source>
        <dbReference type="Proteomes" id="UP000218554"/>
    </source>
</evidence>
<gene>
    <name evidence="2" type="ORF">KF707C_52390</name>
</gene>
<name>A0AAD1C650_METFU</name>
<protein>
    <submittedName>
        <fullName evidence="2">Uncharacterized protein</fullName>
    </submittedName>
</protein>
<reference evidence="3" key="1">
    <citation type="submission" date="2015-05" db="EMBL/GenBank/DDBJ databases">
        <title>Draft genome sequencing of a biphenyl-degrading bacterium, Pseudomonas balearica KF707 (=NBRC110670).</title>
        <authorList>
            <person name="Kimura N."/>
            <person name="Hirose J."/>
            <person name="Watanabe T."/>
            <person name="Suenaga H."/>
            <person name="Fujihara H."/>
            <person name="Noguchi M."/>
            <person name="Hashimoto M."/>
            <person name="Shimodaira J."/>
            <person name="Tsuchikane K."/>
            <person name="Hosoyama A."/>
            <person name="Yamazoe A."/>
            <person name="Fujita N."/>
            <person name="Furukawa K."/>
        </authorList>
    </citation>
    <scope>NUCLEOTIDE SEQUENCE [LARGE SCALE GENOMIC DNA]</scope>
    <source>
        <strain evidence="3">DSM 10086 / NBRC 110670 / KF707</strain>
    </source>
</reference>
<accession>A0AAD1C650</accession>
<sequence>MRSYTRLLLLLSTLLLVGNTLLVLFADPLNLFGLARLPGVNAFKNTYSDYTRIAKPIQVEWTAPQRLALGSSRAELGLRTSNEAWAQAYPGTGFNAALSGASIGELHDSLAHAIHTAKPRSVVLGIDFFMFSAGKPTRYAYPQLLAGKDDGPIQSANRRLEQLRLALFSPAMTRASIRTLRKQKPIDDEFHLDGQRNNQRELLKLREDGYERAFVRFEEGFAHSTWTACQDNRFSYGVASGNTLARYQDLLRMARDADIDLKIFISPVHARLLETLDATELWPAFERWKRDIVAATEHVNAEVPAGRRLEVVDFSGYHRYSMEPLPLAPNEEMHWYLDSSHYHERLGDQMLQQLFTGLTGEDGQFGVALDGTVLDAHLARIRSAQTAYREAHPGQQQRLRARAQEQLEQRRRSGERCLAPGNLEDQAPVTS</sequence>
<feature type="region of interest" description="Disordered" evidence="1">
    <location>
        <begin position="388"/>
        <end position="431"/>
    </location>
</feature>
<dbReference type="Proteomes" id="UP000218554">
    <property type="component" value="Chromosome"/>
</dbReference>
<feature type="compositionally biased region" description="Basic and acidic residues" evidence="1">
    <location>
        <begin position="402"/>
        <end position="415"/>
    </location>
</feature>